<dbReference type="EMBL" id="JACHGV010000022">
    <property type="protein sequence ID" value="MBB6081809.1"/>
    <property type="molecule type" value="Genomic_DNA"/>
</dbReference>
<dbReference type="Proteomes" id="UP000591537">
    <property type="component" value="Unassembled WGS sequence"/>
</dbReference>
<dbReference type="Pfam" id="PF06054">
    <property type="entry name" value="CoiA_nuc"/>
    <property type="match status" value="1"/>
</dbReference>
<feature type="domain" description="Competence protein CoiA nuclease-like" evidence="2">
    <location>
        <begin position="72"/>
        <end position="156"/>
    </location>
</feature>
<name>A0A7W9TJJ0_9ACTN</name>
<evidence type="ECO:0000259" key="2">
    <source>
        <dbReference type="Pfam" id="PF06054"/>
    </source>
</evidence>
<keyword evidence="4" id="KW-1185">Reference proteome</keyword>
<accession>A0A7W9TJJ0</accession>
<dbReference type="InterPro" id="IPR010330">
    <property type="entry name" value="CoiA_nuc"/>
</dbReference>
<sequence>MGYTAVHAHWGRLDASLDDLGCGRSWADVHRVKGLELACPECRGRVFARISPHRARHFYHQVRPNDCALANESPEHHLLKLELATAARAAGFRAELEVGNEARTWRADVLVFDQRDRPFMALEAQLSPMTPQDARMRTDRYAADGVAVCWISMEKRPWERGVPSLRLAPPRNRGDAWTVRYGMARYTWASPHTGKTKAAWTHISCSLDDAIRWILQGRVHAHTGPDGTVWWTARSYVHLAIARARLEADAEAVRQEAAAEQRRQAAQKRAAATERARLAAEQRRLAAEDRRLAAQEQAHEEQQAEQERLTAFFEHAGIKASLWPAFMELVRSASGKAVTCGEQSPAHGNGLLLYSRPRAGAAFQLAGVACPDPSALDRWPADLTILVPGRDWLLRLEEAAQSPLKVAVLDPVTKHCSYERVGPRITTLTRNPSGPGGWVSS</sequence>
<dbReference type="RefSeq" id="WP_184567873.1">
    <property type="nucleotide sequence ID" value="NZ_BAAARS010000022.1"/>
</dbReference>
<dbReference type="AlphaFoldDB" id="A0A7W9TJJ0"/>
<comment type="caution">
    <text evidence="3">The sequence shown here is derived from an EMBL/GenBank/DDBJ whole genome shotgun (WGS) entry which is preliminary data.</text>
</comment>
<keyword evidence="1" id="KW-0175">Coiled coil</keyword>
<evidence type="ECO:0000313" key="4">
    <source>
        <dbReference type="Proteomes" id="UP000591537"/>
    </source>
</evidence>
<evidence type="ECO:0000313" key="3">
    <source>
        <dbReference type="EMBL" id="MBB6081809.1"/>
    </source>
</evidence>
<organism evidence="3 4">
    <name type="scientific">Streptomyces paradoxus</name>
    <dbReference type="NCBI Taxonomy" id="66375"/>
    <lineage>
        <taxon>Bacteria</taxon>
        <taxon>Bacillati</taxon>
        <taxon>Actinomycetota</taxon>
        <taxon>Actinomycetes</taxon>
        <taxon>Kitasatosporales</taxon>
        <taxon>Streptomycetaceae</taxon>
        <taxon>Streptomyces</taxon>
    </lineage>
</organism>
<evidence type="ECO:0000256" key="1">
    <source>
        <dbReference type="SAM" id="Coils"/>
    </source>
</evidence>
<gene>
    <name evidence="3" type="ORF">HNR57_007772</name>
</gene>
<feature type="coiled-coil region" evidence="1">
    <location>
        <begin position="243"/>
        <end position="305"/>
    </location>
</feature>
<proteinExistence type="predicted"/>
<reference evidence="3 4" key="1">
    <citation type="submission" date="2020-08" db="EMBL/GenBank/DDBJ databases">
        <title>Genomic Encyclopedia of Type Strains, Phase IV (KMG-IV): sequencing the most valuable type-strain genomes for metagenomic binning, comparative biology and taxonomic classification.</title>
        <authorList>
            <person name="Goeker M."/>
        </authorList>
    </citation>
    <scope>NUCLEOTIDE SEQUENCE [LARGE SCALE GENOMIC DNA]</scope>
    <source>
        <strain evidence="3 4">DSM 43350</strain>
    </source>
</reference>
<protein>
    <submittedName>
        <fullName evidence="3">Competence protein CoiA</fullName>
    </submittedName>
</protein>